<dbReference type="InterPro" id="IPR025303">
    <property type="entry name" value="PdaC"/>
</dbReference>
<dbReference type="RefSeq" id="WP_073041400.1">
    <property type="nucleotide sequence ID" value="NZ_FQUO01000004.1"/>
</dbReference>
<evidence type="ECO:0008006" key="5">
    <source>
        <dbReference type="Google" id="ProtNLM"/>
    </source>
</evidence>
<dbReference type="Pfam" id="PF13739">
    <property type="entry name" value="PdaC"/>
    <property type="match status" value="1"/>
</dbReference>
<keyword evidence="4" id="KW-1185">Reference proteome</keyword>
<evidence type="ECO:0000259" key="1">
    <source>
        <dbReference type="Pfam" id="PF11738"/>
    </source>
</evidence>
<dbReference type="InterPro" id="IPR021729">
    <property type="entry name" value="DUF3298"/>
</dbReference>
<feature type="domain" description="Deacetylase PdaC" evidence="2">
    <location>
        <begin position="160"/>
        <end position="224"/>
    </location>
</feature>
<dbReference type="Pfam" id="PF11738">
    <property type="entry name" value="DUF3298"/>
    <property type="match status" value="1"/>
</dbReference>
<proteinExistence type="predicted"/>
<protein>
    <recommendedName>
        <fullName evidence="5">DUF3298 domain-containing protein</fullName>
    </recommendedName>
</protein>
<dbReference type="Gene3D" id="3.90.640.20">
    <property type="entry name" value="Heat-shock cognate protein, ATPase"/>
    <property type="match status" value="1"/>
</dbReference>
<dbReference type="Proteomes" id="UP000184368">
    <property type="component" value="Unassembled WGS sequence"/>
</dbReference>
<evidence type="ECO:0000313" key="3">
    <source>
        <dbReference type="EMBL" id="SHF03075.1"/>
    </source>
</evidence>
<evidence type="ECO:0000259" key="2">
    <source>
        <dbReference type="Pfam" id="PF13739"/>
    </source>
</evidence>
<gene>
    <name evidence="3" type="ORF">SAMN05444008_104224</name>
</gene>
<organism evidence="3 4">
    <name type="scientific">Cnuella takakiae</name>
    <dbReference type="NCBI Taxonomy" id="1302690"/>
    <lineage>
        <taxon>Bacteria</taxon>
        <taxon>Pseudomonadati</taxon>
        <taxon>Bacteroidota</taxon>
        <taxon>Chitinophagia</taxon>
        <taxon>Chitinophagales</taxon>
        <taxon>Chitinophagaceae</taxon>
        <taxon>Cnuella</taxon>
    </lineage>
</organism>
<sequence length="337" mass="36598">MLAGTIGNYPVVMHLHKAGHTYNGYYYYQSTQQPLPIMGEDTSVAGTVTLMVTSGGAKEGEFFQFTLIGGAAKGNWQLDDHQKTLPFIAKEQVSQTAFQYLNHKAAQPLKASMPNSPRVSYDAAIVWPTGGNGVGTAIRKRLVQFVGSGNQGGEAAALMQQAQSNLFAAYRKEFGQTKEEELKEMPAAFTNDQSQRALVAYSGKAFLSLSLFTYAYTGGAHGNYGTQFQSFNLASGKALQVKDVLNPAGIKALSKLLAAAFREREGLSAATPLTEGGLFENKLKTTDNFFVTGKGLGFNYQPYEIGPYAMGEIILYLPYARIRNYLQPGFANALKKN</sequence>
<dbReference type="Gene3D" id="3.30.565.40">
    <property type="entry name" value="Fervidobacterium nodosum Rt17-B1 like"/>
    <property type="match status" value="1"/>
</dbReference>
<dbReference type="InterPro" id="IPR037126">
    <property type="entry name" value="PdaC/RsiV-like_sf"/>
</dbReference>
<dbReference type="OrthoDB" id="594879at2"/>
<dbReference type="AlphaFoldDB" id="A0A1M4YBG2"/>
<feature type="domain" description="DUF3298" evidence="1">
    <location>
        <begin position="242"/>
        <end position="319"/>
    </location>
</feature>
<reference evidence="3 4" key="1">
    <citation type="submission" date="2016-11" db="EMBL/GenBank/DDBJ databases">
        <authorList>
            <person name="Jaros S."/>
            <person name="Januszkiewicz K."/>
            <person name="Wedrychowicz H."/>
        </authorList>
    </citation>
    <scope>NUCLEOTIDE SEQUENCE [LARGE SCALE GENOMIC DNA]</scope>
    <source>
        <strain evidence="3 4">DSM 26897</strain>
    </source>
</reference>
<accession>A0A1M4YBG2</accession>
<dbReference type="EMBL" id="FQUO01000004">
    <property type="protein sequence ID" value="SHF03075.1"/>
    <property type="molecule type" value="Genomic_DNA"/>
</dbReference>
<name>A0A1M4YBG2_9BACT</name>
<evidence type="ECO:0000313" key="4">
    <source>
        <dbReference type="Proteomes" id="UP000184368"/>
    </source>
</evidence>
<dbReference type="STRING" id="1302690.BUE76_15285"/>